<dbReference type="GO" id="GO:0015675">
    <property type="term" value="P:nickel cation transport"/>
    <property type="evidence" value="ECO:0007669"/>
    <property type="project" value="UniProtKB-KW"/>
</dbReference>
<keyword evidence="8 21" id="KW-0732">Signal</keyword>
<dbReference type="InterPro" id="IPR000531">
    <property type="entry name" value="Beta-barrel_TonB"/>
</dbReference>
<protein>
    <recommendedName>
        <fullName evidence="18">Metal-pseudopaline receptor CntO</fullName>
    </recommendedName>
</protein>
<dbReference type="Gene3D" id="2.170.130.10">
    <property type="entry name" value="TonB-dependent receptor, plug domain"/>
    <property type="match status" value="1"/>
</dbReference>
<evidence type="ECO:0000256" key="21">
    <source>
        <dbReference type="SAM" id="SignalP"/>
    </source>
</evidence>
<name>A0A1H6RBF5_9GAMM</name>
<dbReference type="FunFam" id="2.40.170.20:FF:000005">
    <property type="entry name" value="TonB-dependent siderophore receptor"/>
    <property type="match status" value="1"/>
</dbReference>
<dbReference type="SMART" id="SM00965">
    <property type="entry name" value="STN"/>
    <property type="match status" value="1"/>
</dbReference>
<dbReference type="InterPro" id="IPR036942">
    <property type="entry name" value="Beta-barrel_TonB_sf"/>
</dbReference>
<evidence type="ECO:0000256" key="7">
    <source>
        <dbReference type="ARBA" id="ARBA00022692"/>
    </source>
</evidence>
<evidence type="ECO:0000256" key="11">
    <source>
        <dbReference type="ARBA" id="ARBA00023065"/>
    </source>
</evidence>
<dbReference type="Pfam" id="PF00593">
    <property type="entry name" value="TonB_dep_Rec_b-barrel"/>
    <property type="match status" value="1"/>
</dbReference>
<dbReference type="Gene3D" id="3.55.50.30">
    <property type="match status" value="1"/>
</dbReference>
<dbReference type="NCBIfam" id="TIGR01783">
    <property type="entry name" value="TonB-siderophor"/>
    <property type="match status" value="1"/>
</dbReference>
<keyword evidence="12 20" id="KW-0798">TonB box</keyword>
<keyword evidence="7 19" id="KW-0812">Transmembrane</keyword>
<dbReference type="Gene3D" id="2.40.170.20">
    <property type="entry name" value="TonB-dependent receptor, beta-barrel domain"/>
    <property type="match status" value="1"/>
</dbReference>
<dbReference type="RefSeq" id="WP_090897780.1">
    <property type="nucleotide sequence ID" value="NZ_FNYO01000008.1"/>
</dbReference>
<dbReference type="InterPro" id="IPR011662">
    <property type="entry name" value="Secretin/TonB_short_N"/>
</dbReference>
<dbReference type="EMBL" id="FNYO01000008">
    <property type="protein sequence ID" value="SEI53083.1"/>
    <property type="molecule type" value="Genomic_DNA"/>
</dbReference>
<comment type="function">
    <text evidence="17">Transports the metallophore pseudopaline, which is involved in the acquisition of nickel and zinc, and thus enables bacterial growth inside the host, where metal access is limited. Is probably involved in the import of pseudopaline-metal complexes.</text>
</comment>
<evidence type="ECO:0000256" key="17">
    <source>
        <dbReference type="ARBA" id="ARBA00056786"/>
    </source>
</evidence>
<dbReference type="GO" id="GO:0009279">
    <property type="term" value="C:cell outer membrane"/>
    <property type="evidence" value="ECO:0007669"/>
    <property type="project" value="UniProtKB-SubCell"/>
</dbReference>
<dbReference type="PANTHER" id="PTHR32552:SF85">
    <property type="entry name" value="BLL7968 PROTEIN"/>
    <property type="match status" value="1"/>
</dbReference>
<evidence type="ECO:0000256" key="6">
    <source>
        <dbReference type="ARBA" id="ARBA00022596"/>
    </source>
</evidence>
<evidence type="ECO:0000256" key="1">
    <source>
        <dbReference type="ARBA" id="ARBA00004571"/>
    </source>
</evidence>
<evidence type="ECO:0000256" key="16">
    <source>
        <dbReference type="ARBA" id="ARBA00023237"/>
    </source>
</evidence>
<feature type="domain" description="Secretin/TonB short N-terminal" evidence="22">
    <location>
        <begin position="69"/>
        <end position="120"/>
    </location>
</feature>
<dbReference type="PROSITE" id="PS52016">
    <property type="entry name" value="TONB_DEPENDENT_REC_3"/>
    <property type="match status" value="1"/>
</dbReference>
<keyword evidence="4 19" id="KW-1134">Transmembrane beta strand</keyword>
<dbReference type="CDD" id="cd01347">
    <property type="entry name" value="ligand_gated_channel"/>
    <property type="match status" value="1"/>
</dbReference>
<reference evidence="23 24" key="1">
    <citation type="submission" date="2016-10" db="EMBL/GenBank/DDBJ databases">
        <authorList>
            <person name="de Groot N.N."/>
        </authorList>
    </citation>
    <scope>NUCLEOTIDE SEQUENCE [LARGE SCALE GENOMIC DNA]</scope>
    <source>
        <strain evidence="23 24">DSM 1041</strain>
    </source>
</reference>
<dbReference type="GO" id="GO:0006829">
    <property type="term" value="P:zinc ion transport"/>
    <property type="evidence" value="ECO:0007669"/>
    <property type="project" value="UniProtKB-KW"/>
</dbReference>
<evidence type="ECO:0000259" key="22">
    <source>
        <dbReference type="SMART" id="SM00965"/>
    </source>
</evidence>
<evidence type="ECO:0000256" key="13">
    <source>
        <dbReference type="ARBA" id="ARBA00023112"/>
    </source>
</evidence>
<evidence type="ECO:0000256" key="2">
    <source>
        <dbReference type="ARBA" id="ARBA00009810"/>
    </source>
</evidence>
<evidence type="ECO:0000256" key="10">
    <source>
        <dbReference type="ARBA" id="ARBA00023004"/>
    </source>
</evidence>
<evidence type="ECO:0000256" key="8">
    <source>
        <dbReference type="ARBA" id="ARBA00022729"/>
    </source>
</evidence>
<dbReference type="GO" id="GO:0015891">
    <property type="term" value="P:siderophore transport"/>
    <property type="evidence" value="ECO:0007669"/>
    <property type="project" value="InterPro"/>
</dbReference>
<dbReference type="InterPro" id="IPR037066">
    <property type="entry name" value="Plug_dom_sf"/>
</dbReference>
<proteinExistence type="inferred from homology"/>
<evidence type="ECO:0000256" key="18">
    <source>
        <dbReference type="ARBA" id="ARBA00072467"/>
    </source>
</evidence>
<evidence type="ECO:0000256" key="14">
    <source>
        <dbReference type="ARBA" id="ARBA00023136"/>
    </source>
</evidence>
<dbReference type="InterPro" id="IPR010105">
    <property type="entry name" value="TonB_sidphr_rcpt"/>
</dbReference>
<dbReference type="GO" id="GO:0038023">
    <property type="term" value="F:signaling receptor activity"/>
    <property type="evidence" value="ECO:0007669"/>
    <property type="project" value="InterPro"/>
</dbReference>
<dbReference type="Proteomes" id="UP000199005">
    <property type="component" value="Unassembled WGS sequence"/>
</dbReference>
<evidence type="ECO:0000313" key="24">
    <source>
        <dbReference type="Proteomes" id="UP000199005"/>
    </source>
</evidence>
<dbReference type="AlphaFoldDB" id="A0A1H6RBF5"/>
<keyword evidence="3 19" id="KW-0813">Transport</keyword>
<organism evidence="23 24">
    <name type="scientific">Azotobacter beijerinckii</name>
    <dbReference type="NCBI Taxonomy" id="170623"/>
    <lineage>
        <taxon>Bacteria</taxon>
        <taxon>Pseudomonadati</taxon>
        <taxon>Pseudomonadota</taxon>
        <taxon>Gammaproteobacteria</taxon>
        <taxon>Pseudomonadales</taxon>
        <taxon>Pseudomonadaceae</taxon>
        <taxon>Azotobacter</taxon>
    </lineage>
</organism>
<keyword evidence="6" id="KW-0533">Nickel</keyword>
<dbReference type="Pfam" id="PF07660">
    <property type="entry name" value="STN"/>
    <property type="match status" value="1"/>
</dbReference>
<dbReference type="Pfam" id="PF07715">
    <property type="entry name" value="Plug"/>
    <property type="match status" value="1"/>
</dbReference>
<evidence type="ECO:0000313" key="23">
    <source>
        <dbReference type="EMBL" id="SEI53083.1"/>
    </source>
</evidence>
<keyword evidence="9" id="KW-0862">Zinc</keyword>
<evidence type="ECO:0000256" key="3">
    <source>
        <dbReference type="ARBA" id="ARBA00022448"/>
    </source>
</evidence>
<keyword evidence="9" id="KW-0864">Zinc transport</keyword>
<evidence type="ECO:0000256" key="12">
    <source>
        <dbReference type="ARBA" id="ARBA00023077"/>
    </source>
</evidence>
<gene>
    <name evidence="23" type="ORF">SAMN04244579_01020</name>
</gene>
<dbReference type="STRING" id="170623.SAMN04244579_01020"/>
<comment type="similarity">
    <text evidence="2 19 20">Belongs to the TonB-dependent receptor family.</text>
</comment>
<dbReference type="FunFam" id="2.170.130.10:FF:000001">
    <property type="entry name" value="Catecholate siderophore TonB-dependent receptor"/>
    <property type="match status" value="1"/>
</dbReference>
<keyword evidence="13" id="KW-0921">Nickel transport</keyword>
<dbReference type="GO" id="GO:0015344">
    <property type="term" value="F:siderophore uptake transmembrane transporter activity"/>
    <property type="evidence" value="ECO:0007669"/>
    <property type="project" value="TreeGrafter"/>
</dbReference>
<evidence type="ECO:0000256" key="19">
    <source>
        <dbReference type="PROSITE-ProRule" id="PRU01360"/>
    </source>
</evidence>
<dbReference type="PANTHER" id="PTHR32552">
    <property type="entry name" value="FERRICHROME IRON RECEPTOR-RELATED"/>
    <property type="match status" value="1"/>
</dbReference>
<comment type="subcellular location">
    <subcellularLocation>
        <location evidence="1 19">Cell outer membrane</location>
        <topology evidence="1 19">Multi-pass membrane protein</topology>
    </subcellularLocation>
</comment>
<dbReference type="SUPFAM" id="SSF56935">
    <property type="entry name" value="Porins"/>
    <property type="match status" value="1"/>
</dbReference>
<evidence type="ECO:0000256" key="20">
    <source>
        <dbReference type="RuleBase" id="RU003357"/>
    </source>
</evidence>
<evidence type="ECO:0000256" key="9">
    <source>
        <dbReference type="ARBA" id="ARBA00022906"/>
    </source>
</evidence>
<keyword evidence="11" id="KW-0406">Ion transport</keyword>
<feature type="chain" id="PRO_5011451260" description="Metal-pseudopaline receptor CntO" evidence="21">
    <location>
        <begin position="33"/>
        <end position="814"/>
    </location>
</feature>
<evidence type="ECO:0000256" key="15">
    <source>
        <dbReference type="ARBA" id="ARBA00023170"/>
    </source>
</evidence>
<feature type="signal peptide" evidence="21">
    <location>
        <begin position="1"/>
        <end position="32"/>
    </location>
</feature>
<keyword evidence="10" id="KW-0408">Iron</keyword>
<keyword evidence="15" id="KW-0675">Receptor</keyword>
<keyword evidence="14 19" id="KW-0472">Membrane</keyword>
<dbReference type="InterPro" id="IPR012910">
    <property type="entry name" value="Plug_dom"/>
</dbReference>
<evidence type="ECO:0000256" key="4">
    <source>
        <dbReference type="ARBA" id="ARBA00022452"/>
    </source>
</evidence>
<keyword evidence="16 19" id="KW-0998">Cell outer membrane</keyword>
<evidence type="ECO:0000256" key="5">
    <source>
        <dbReference type="ARBA" id="ARBA00022496"/>
    </source>
</evidence>
<keyword evidence="5" id="KW-0410">Iron transport</keyword>
<sequence length="814" mass="89363">MTHRPTLLSRSSRRLLATALLGLGLNGLPAAAAQAETPQAAWQDRQYAFAIAGGPLPRALGEFSRITGLSLVYTDEAPYDVQAPALEGHLSAAAALERLLAGSGYTYRQLDARTLTLQRLGGADSGPMTLSSTLVSADSDPETSYQPEPTASIMRSDTPVLEIPQTINVVPAQVVKDQRPRNLDDALNNISGITQANTLGGTQDAVTKRGFGDNRDGSIMRDGIPSILGRNFTASVDHVEVLKGPASLLYGIQDPGGVVNLVSKKPELTAHHAIKASANAYAHGRNGSGGQFDSTGALGTLGDYGLAYRLIVDYEDEDYWRNFGTHRETTVAPSLAWYGADTTVLMSYEHREYTYPFDRGTVIDPNTKRPLDIPRRRRLDEAFNITEGRSDLSRFSIDHTFDERWKGHFAYGWTRETYDDNQARVTAVNTAKQTATRRVDGTHGAVSTNSFARLGLNGDFELFGLRHELMTGIDSEKRKIFRADLIRGATSTLSYTDPVYGLVDASDNVDPTSSDQTDKLRTDSVYFQDSIHLDDRWVLVLGTRYQRYDQWAGRGRPFKANTDVQSHKWTPRAGLVYRLSDEASLYGSYTYSFKPNSTIAPLANNQVLDGATPPEEARSWEIGGKLDIPGRITANLALFDIHKRNVLITQLDANGDSYSRAAGKVRSYGLELDVSGQLSERWSLIGSYAWLHAEVTEDPELKGNRLQNVAKTTASASLVYDVGSLFGGDQLRLGGGTRYVAKRSGDAANSFTLPSYTVTDAFATYETRLGEQNLTLQLNVKNLFDKTYYASSANQYYVSIGEPRQLQLSSTLEF</sequence>
<accession>A0A1H6RBF5</accession>
<dbReference type="InterPro" id="IPR039426">
    <property type="entry name" value="TonB-dep_rcpt-like"/>
</dbReference>